<gene>
    <name evidence="4" type="ORF">SKAU_G00182810</name>
</gene>
<dbReference type="PROSITE" id="PS50157">
    <property type="entry name" value="ZINC_FINGER_C2H2_2"/>
    <property type="match status" value="1"/>
</dbReference>
<feature type="region of interest" description="Disordered" evidence="2">
    <location>
        <begin position="212"/>
        <end position="232"/>
    </location>
</feature>
<feature type="region of interest" description="Disordered" evidence="2">
    <location>
        <begin position="309"/>
        <end position="354"/>
    </location>
</feature>
<feature type="compositionally biased region" description="Basic and acidic residues" evidence="2">
    <location>
        <begin position="493"/>
        <end position="506"/>
    </location>
</feature>
<dbReference type="GO" id="GO:0008270">
    <property type="term" value="F:zinc ion binding"/>
    <property type="evidence" value="ECO:0007669"/>
    <property type="project" value="UniProtKB-KW"/>
</dbReference>
<evidence type="ECO:0000313" key="4">
    <source>
        <dbReference type="EMBL" id="KAJ8355487.1"/>
    </source>
</evidence>
<keyword evidence="1" id="KW-0479">Metal-binding</keyword>
<feature type="compositionally biased region" description="Basic and acidic residues" evidence="2">
    <location>
        <begin position="474"/>
        <end position="485"/>
    </location>
</feature>
<name>A0A9Q1FC44_SYNKA</name>
<evidence type="ECO:0000313" key="5">
    <source>
        <dbReference type="Proteomes" id="UP001152622"/>
    </source>
</evidence>
<dbReference type="EMBL" id="JAINUF010000006">
    <property type="protein sequence ID" value="KAJ8355487.1"/>
    <property type="molecule type" value="Genomic_DNA"/>
</dbReference>
<feature type="compositionally biased region" description="Low complexity" evidence="2">
    <location>
        <begin position="393"/>
        <end position="405"/>
    </location>
</feature>
<protein>
    <recommendedName>
        <fullName evidence="3">C2H2-type domain-containing protein</fullName>
    </recommendedName>
</protein>
<sequence>MGECKFFSMLRPPFQRLVDSTKLTNTNSQSDSMSNSIIFLSPTSSGEDIKAESVMDSSDYTRVEPMSSLNRCEDIEERTERKTGYLMSREQKDILANMKEEDGERQSVKMEGEDGVRDEEELWKKEEKESDEQREGHFIQIFKCENNEGESEFRQQEGVDLSALVTSCLLMQPRVLIHRLEIADISLPVSSSPHPMAYKRDMGARSPWRRHELSPLRGNGSLRQKKGQPVTWKRKRIGQLERPLKLQTSSSENGIFTEASLCSPITPSRNKDTEQTVEVASQVFACSQCPFVDTEEVNLHQHIETVHPEELNGTGDGADNPLPPSSKHQHPKPPDTAPTPKPSHTGTPTAHTCSQCGKSFPQLATLPSMGECKFFSMPRPPFQRVVDSTKLTNTNSQSDSMSNSSIFLSPASSGEDIKAESVMDSSDYTGVEPRSSVNRFEDIVENIERKTGYVMSREQKDILTNMKEEEEDGERQSVKMEGEDGVRDEEELWKEQEKERDEQREEHVPSQAIKIYKWDVNGQQEGEELFTLVTSCLLKQPRVQIHRLEFADILVPVSSAPGSVACKTGQGARSPWRRHELLSLRGNGSLRQKKGQVMTWKWKTNGQLERSPKMLPSENGIFAETSLISPAISPRNQNTGQTGEVASQVFACSQCPFVHTEEVNLHQHIEKVHPEEHSRALRAGMQWENEAGPGE</sequence>
<feature type="domain" description="C2H2-type" evidence="3">
    <location>
        <begin position="650"/>
        <end position="678"/>
    </location>
</feature>
<proteinExistence type="predicted"/>
<feature type="compositionally biased region" description="Basic and acidic residues" evidence="2">
    <location>
        <begin position="100"/>
        <end position="115"/>
    </location>
</feature>
<organism evidence="4 5">
    <name type="scientific">Synaphobranchus kaupii</name>
    <name type="common">Kaup's arrowtooth eel</name>
    <dbReference type="NCBI Taxonomy" id="118154"/>
    <lineage>
        <taxon>Eukaryota</taxon>
        <taxon>Metazoa</taxon>
        <taxon>Chordata</taxon>
        <taxon>Craniata</taxon>
        <taxon>Vertebrata</taxon>
        <taxon>Euteleostomi</taxon>
        <taxon>Actinopterygii</taxon>
        <taxon>Neopterygii</taxon>
        <taxon>Teleostei</taxon>
        <taxon>Anguilliformes</taxon>
        <taxon>Synaphobranchidae</taxon>
        <taxon>Synaphobranchus</taxon>
    </lineage>
</organism>
<feature type="region of interest" description="Disordered" evidence="2">
    <location>
        <begin position="100"/>
        <end position="130"/>
    </location>
</feature>
<accession>A0A9Q1FC44</accession>
<reference evidence="4" key="1">
    <citation type="journal article" date="2023" name="Science">
        <title>Genome structures resolve the early diversification of teleost fishes.</title>
        <authorList>
            <person name="Parey E."/>
            <person name="Louis A."/>
            <person name="Montfort J."/>
            <person name="Bouchez O."/>
            <person name="Roques C."/>
            <person name="Iampietro C."/>
            <person name="Lluch J."/>
            <person name="Castinel A."/>
            <person name="Donnadieu C."/>
            <person name="Desvignes T."/>
            <person name="Floi Bucao C."/>
            <person name="Jouanno E."/>
            <person name="Wen M."/>
            <person name="Mejri S."/>
            <person name="Dirks R."/>
            <person name="Jansen H."/>
            <person name="Henkel C."/>
            <person name="Chen W.J."/>
            <person name="Zahm M."/>
            <person name="Cabau C."/>
            <person name="Klopp C."/>
            <person name="Thompson A.W."/>
            <person name="Robinson-Rechavi M."/>
            <person name="Braasch I."/>
            <person name="Lecointre G."/>
            <person name="Bobe J."/>
            <person name="Postlethwait J.H."/>
            <person name="Berthelot C."/>
            <person name="Roest Crollius H."/>
            <person name="Guiguen Y."/>
        </authorList>
    </citation>
    <scope>NUCLEOTIDE SEQUENCE</scope>
    <source>
        <strain evidence="4">WJC10195</strain>
    </source>
</reference>
<evidence type="ECO:0000256" key="2">
    <source>
        <dbReference type="SAM" id="MobiDB-lite"/>
    </source>
</evidence>
<dbReference type="OrthoDB" id="8959641at2759"/>
<evidence type="ECO:0000256" key="1">
    <source>
        <dbReference type="PROSITE-ProRule" id="PRU00042"/>
    </source>
</evidence>
<keyword evidence="1" id="KW-0863">Zinc-finger</keyword>
<dbReference type="AlphaFoldDB" id="A0A9Q1FC44"/>
<feature type="region of interest" description="Disordered" evidence="2">
    <location>
        <begin position="464"/>
        <end position="506"/>
    </location>
</feature>
<feature type="region of interest" description="Disordered" evidence="2">
    <location>
        <begin position="393"/>
        <end position="415"/>
    </location>
</feature>
<evidence type="ECO:0000259" key="3">
    <source>
        <dbReference type="PROSITE" id="PS50157"/>
    </source>
</evidence>
<feature type="compositionally biased region" description="Polar residues" evidence="2">
    <location>
        <begin position="344"/>
        <end position="354"/>
    </location>
</feature>
<dbReference type="Proteomes" id="UP001152622">
    <property type="component" value="Chromosome 6"/>
</dbReference>
<dbReference type="InterPro" id="IPR013087">
    <property type="entry name" value="Znf_C2H2_type"/>
</dbReference>
<keyword evidence="5" id="KW-1185">Reference proteome</keyword>
<dbReference type="SMART" id="SM00355">
    <property type="entry name" value="ZnF_C2H2"/>
    <property type="match status" value="2"/>
</dbReference>
<comment type="caution">
    <text evidence="4">The sequence shown here is derived from an EMBL/GenBank/DDBJ whole genome shotgun (WGS) entry which is preliminary data.</text>
</comment>
<keyword evidence="1" id="KW-0862">Zinc</keyword>